<dbReference type="InterPro" id="IPR052201">
    <property type="entry name" value="LRR-containing_regulator"/>
</dbReference>
<name>A0A0C1QIM3_9RICK</name>
<evidence type="ECO:0000313" key="4">
    <source>
        <dbReference type="Proteomes" id="UP000031258"/>
    </source>
</evidence>
<sequence>MIMKTFTNVDWSKFITLSEEINPGEQLNLFKNLLKDCKEIDLYGIELDFAKMILLSEAITDSISLESIFLTSLALDRADDSFGIKVLAEAMATIPKLKQISWLQCRLIDKEAVYIANVLSSKNNIHFFNMSQNSISDSGAIYIINAFKNHRNCKLCLIGNQIRYSDEFLQAVSEEEILPKLSLSIKDTHFATIEDGETSNIIKILSSSKICSLDLFLDVNNKAFYEITSKALQKNRFLRNLSLSGVNYRNVWLFEYVNIIKIIKHNSFLEAIELYINERTISICSLINIVRSLKENHSLKYFYLGYSGKSIQFLLPFLADSIVNNDSLEILNLSWWKLNNDSIPYILEILENNSRITSIDLCNNKIDNEGALKLLEVIQKKAYIIDLWLKGNEISDNMLEKINTTLNNNKLIFEAHCEAVEKNNFKYFNKFNLSNIKSFLSALNNRIRLCLPEEYERYLKIKEGVLNYAKGNGYFSLHGIAPKTIGELYYLNKLGTLQDLPVEIIIYILSFLKLEDVNLSTEGMPQAFPLTLTSLHNICITDNQSNFSGKSAHDSSYNKREYEADNEEDREEEQNYKRRKTDKTFEEEILDLEKELFAEEEQIFSPNLPNLISDDEDEILLLEEETEISGSTGTIAYGENNPAAIIPRLPDSPNFLDRINNEEKNERYR</sequence>
<feature type="compositionally biased region" description="Basic and acidic residues" evidence="2">
    <location>
        <begin position="551"/>
        <end position="563"/>
    </location>
</feature>
<dbReference type="InterPro" id="IPR032675">
    <property type="entry name" value="LRR_dom_sf"/>
</dbReference>
<accession>A0A0C1QIM3</accession>
<dbReference type="EMBL" id="JSWE01000096">
    <property type="protein sequence ID" value="KIE05364.1"/>
    <property type="molecule type" value="Genomic_DNA"/>
</dbReference>
<evidence type="ECO:0000313" key="3">
    <source>
        <dbReference type="EMBL" id="KIE05364.1"/>
    </source>
</evidence>
<dbReference type="SUPFAM" id="SSF52047">
    <property type="entry name" value="RNI-like"/>
    <property type="match status" value="1"/>
</dbReference>
<dbReference type="Proteomes" id="UP000031258">
    <property type="component" value="Unassembled WGS sequence"/>
</dbReference>
<dbReference type="STRING" id="86105.NF27_DT01380"/>
<feature type="region of interest" description="Disordered" evidence="2">
    <location>
        <begin position="548"/>
        <end position="581"/>
    </location>
</feature>
<protein>
    <submittedName>
        <fullName evidence="3">Uncharacterized protein</fullName>
    </submittedName>
</protein>
<dbReference type="Gene3D" id="3.80.10.10">
    <property type="entry name" value="Ribonuclease Inhibitor"/>
    <property type="match status" value="3"/>
</dbReference>
<keyword evidence="4" id="KW-1185">Reference proteome</keyword>
<proteinExistence type="predicted"/>
<comment type="caution">
    <text evidence="3">The sequence shown here is derived from an EMBL/GenBank/DDBJ whole genome shotgun (WGS) entry which is preliminary data.</text>
</comment>
<dbReference type="PANTHER" id="PTHR24111">
    <property type="entry name" value="LEUCINE-RICH REPEAT-CONTAINING PROTEIN 34"/>
    <property type="match status" value="1"/>
</dbReference>
<evidence type="ECO:0000256" key="2">
    <source>
        <dbReference type="SAM" id="MobiDB-lite"/>
    </source>
</evidence>
<dbReference type="AlphaFoldDB" id="A0A0C1QIM3"/>
<organism evidence="3 4">
    <name type="scientific">Candidatus Jidaibacter acanthamoebae</name>
    <dbReference type="NCBI Taxonomy" id="86105"/>
    <lineage>
        <taxon>Bacteria</taxon>
        <taxon>Pseudomonadati</taxon>
        <taxon>Pseudomonadota</taxon>
        <taxon>Alphaproteobacteria</taxon>
        <taxon>Rickettsiales</taxon>
        <taxon>Candidatus Midichloriaceae</taxon>
        <taxon>Candidatus Jidaibacter</taxon>
    </lineage>
</organism>
<evidence type="ECO:0000256" key="1">
    <source>
        <dbReference type="ARBA" id="ARBA00022737"/>
    </source>
</evidence>
<dbReference type="PANTHER" id="PTHR24111:SF0">
    <property type="entry name" value="LEUCINE-RICH REPEAT-CONTAINING PROTEIN"/>
    <property type="match status" value="1"/>
</dbReference>
<feature type="region of interest" description="Disordered" evidence="2">
    <location>
        <begin position="648"/>
        <end position="669"/>
    </location>
</feature>
<gene>
    <name evidence="3" type="ORF">NF27_DT01380</name>
</gene>
<keyword evidence="1" id="KW-0677">Repeat</keyword>
<feature type="compositionally biased region" description="Basic and acidic residues" evidence="2">
    <location>
        <begin position="659"/>
        <end position="669"/>
    </location>
</feature>
<reference evidence="3 4" key="1">
    <citation type="submission" date="2014-11" db="EMBL/GenBank/DDBJ databases">
        <title>A Rickettsiales Symbiont of Amoebae With Ancient Features.</title>
        <authorList>
            <person name="Schulz F."/>
            <person name="Martijn J."/>
            <person name="Wascher F."/>
            <person name="Kostanjsek R."/>
            <person name="Ettema T.J."/>
            <person name="Horn M."/>
        </authorList>
    </citation>
    <scope>NUCLEOTIDE SEQUENCE [LARGE SCALE GENOMIC DNA]</scope>
    <source>
        <strain evidence="3 4">UWC36</strain>
    </source>
</reference>